<dbReference type="InterPro" id="IPR051708">
    <property type="entry name" value="Plant_Aspart_Prot_A1"/>
</dbReference>
<name>A0AAV1X5T8_LUPLU</name>
<reference evidence="4 5" key="1">
    <citation type="submission" date="2024-03" db="EMBL/GenBank/DDBJ databases">
        <authorList>
            <person name="Martinez-Hernandez J."/>
        </authorList>
    </citation>
    <scope>NUCLEOTIDE SEQUENCE [LARGE SCALE GENOMIC DNA]</scope>
</reference>
<evidence type="ECO:0000256" key="2">
    <source>
        <dbReference type="ARBA" id="ARBA00022801"/>
    </source>
</evidence>
<comment type="caution">
    <text evidence="4">The sequence shown here is derived from an EMBL/GenBank/DDBJ whole genome shotgun (WGS) entry which is preliminary data.</text>
</comment>
<dbReference type="GO" id="GO:0006508">
    <property type="term" value="P:proteolysis"/>
    <property type="evidence" value="ECO:0007669"/>
    <property type="project" value="UniProtKB-KW"/>
</dbReference>
<dbReference type="EMBL" id="CAXHTB010000012">
    <property type="protein sequence ID" value="CAL0316983.1"/>
    <property type="molecule type" value="Genomic_DNA"/>
</dbReference>
<dbReference type="InterPro" id="IPR021109">
    <property type="entry name" value="Peptidase_aspartic_dom_sf"/>
</dbReference>
<evidence type="ECO:0000259" key="3">
    <source>
        <dbReference type="Pfam" id="PF14541"/>
    </source>
</evidence>
<evidence type="ECO:0000256" key="1">
    <source>
        <dbReference type="ARBA" id="ARBA00022670"/>
    </source>
</evidence>
<keyword evidence="5" id="KW-1185">Reference proteome</keyword>
<proteinExistence type="predicted"/>
<organism evidence="4 5">
    <name type="scientific">Lupinus luteus</name>
    <name type="common">European yellow lupine</name>
    <dbReference type="NCBI Taxonomy" id="3873"/>
    <lineage>
        <taxon>Eukaryota</taxon>
        <taxon>Viridiplantae</taxon>
        <taxon>Streptophyta</taxon>
        <taxon>Embryophyta</taxon>
        <taxon>Tracheophyta</taxon>
        <taxon>Spermatophyta</taxon>
        <taxon>Magnoliopsida</taxon>
        <taxon>eudicotyledons</taxon>
        <taxon>Gunneridae</taxon>
        <taxon>Pentapetalae</taxon>
        <taxon>rosids</taxon>
        <taxon>fabids</taxon>
        <taxon>Fabales</taxon>
        <taxon>Fabaceae</taxon>
        <taxon>Papilionoideae</taxon>
        <taxon>50 kb inversion clade</taxon>
        <taxon>genistoids sensu lato</taxon>
        <taxon>core genistoids</taxon>
        <taxon>Genisteae</taxon>
        <taxon>Lupinus</taxon>
    </lineage>
</organism>
<protein>
    <recommendedName>
        <fullName evidence="3">Xylanase inhibitor C-terminal domain-containing protein</fullName>
    </recommendedName>
</protein>
<sequence length="315" mass="35772">MLVQQSHTRAHHLSDMLSSTLHQNDSKYSIQQDLLPIPVITKIRDSLMVVEIGIGTFNNGAYKSYLLMMDTGGTNIWIQCEDCLKPKGNCYPQKEDYFPNSKSISYLPYKPRLTYAKIYMGGTTSSGVFGTNIKPPQSSITINFLKLYEPRYMVNVVDLGVNKEHLHINKIKLYSGKIKGFLVDPGSPISHLSKGAYDVVVSKLDKHFSQHKGEFRKENQEGWLCYSRINGAQGYSNVPGITYYFEGGAQLDVNPEDTFFRQRGQGREEILCLAILQSKFEQNILGAYQQVNYKFIYNIKDKTLQFGREDCAKNG</sequence>
<evidence type="ECO:0000313" key="5">
    <source>
        <dbReference type="Proteomes" id="UP001497480"/>
    </source>
</evidence>
<dbReference type="GO" id="GO:0008233">
    <property type="term" value="F:peptidase activity"/>
    <property type="evidence" value="ECO:0007669"/>
    <property type="project" value="UniProtKB-KW"/>
</dbReference>
<keyword evidence="2" id="KW-0378">Hydrolase</keyword>
<dbReference type="PANTHER" id="PTHR47967:SF123">
    <property type="entry name" value="ASPARTIC PROTEINASE NEPENTHESIN-1-LIKE"/>
    <property type="match status" value="1"/>
</dbReference>
<evidence type="ECO:0000313" key="4">
    <source>
        <dbReference type="EMBL" id="CAL0316983.1"/>
    </source>
</evidence>
<keyword evidence="1" id="KW-0645">Protease</keyword>
<dbReference type="InterPro" id="IPR032799">
    <property type="entry name" value="TAXi_C"/>
</dbReference>
<feature type="domain" description="Xylanase inhibitor C-terminal" evidence="3">
    <location>
        <begin position="151"/>
        <end position="307"/>
    </location>
</feature>
<dbReference type="SUPFAM" id="SSF50630">
    <property type="entry name" value="Acid proteases"/>
    <property type="match status" value="1"/>
</dbReference>
<dbReference type="Pfam" id="PF14541">
    <property type="entry name" value="TAXi_C"/>
    <property type="match status" value="1"/>
</dbReference>
<dbReference type="Gene3D" id="2.40.70.10">
    <property type="entry name" value="Acid Proteases"/>
    <property type="match status" value="2"/>
</dbReference>
<accession>A0AAV1X5T8</accession>
<dbReference type="AlphaFoldDB" id="A0AAV1X5T8"/>
<gene>
    <name evidence="4" type="ORF">LLUT_LOCUS18043</name>
</gene>
<dbReference type="Proteomes" id="UP001497480">
    <property type="component" value="Unassembled WGS sequence"/>
</dbReference>
<dbReference type="PANTHER" id="PTHR47967">
    <property type="entry name" value="OS07G0603500 PROTEIN-RELATED"/>
    <property type="match status" value="1"/>
</dbReference>
<dbReference type="GO" id="GO:0005576">
    <property type="term" value="C:extracellular region"/>
    <property type="evidence" value="ECO:0007669"/>
    <property type="project" value="TreeGrafter"/>
</dbReference>